<dbReference type="InterPro" id="IPR029071">
    <property type="entry name" value="Ubiquitin-like_domsf"/>
</dbReference>
<evidence type="ECO:0000313" key="2">
    <source>
        <dbReference type="EMBL" id="KNC72758.1"/>
    </source>
</evidence>
<dbReference type="STRING" id="667725.A0A0L0F9G8"/>
<dbReference type="GO" id="GO:0005737">
    <property type="term" value="C:cytoplasm"/>
    <property type="evidence" value="ECO:0007669"/>
    <property type="project" value="TreeGrafter"/>
</dbReference>
<dbReference type="GO" id="GO:0005634">
    <property type="term" value="C:nucleus"/>
    <property type="evidence" value="ECO:0007669"/>
    <property type="project" value="TreeGrafter"/>
</dbReference>
<organism evidence="2 3">
    <name type="scientific">Sphaeroforma arctica JP610</name>
    <dbReference type="NCBI Taxonomy" id="667725"/>
    <lineage>
        <taxon>Eukaryota</taxon>
        <taxon>Ichthyosporea</taxon>
        <taxon>Ichthyophonida</taxon>
        <taxon>Sphaeroforma</taxon>
    </lineage>
</organism>
<sequence length="152" mass="16662">MSLKINVLHKGRAQSMFISQSQPVAKVLLDVCAKLDLAYNVHGLKFQNKPIKDLGSNMKLNGIPNNARLELYSLKQPMGMESVTAVIQLPDGSRQHTVLRSDQSLYAALTAVGAESSRDEGEPVVHVLNEIVKRAQALQRTTLFSLGVLRGK</sequence>
<dbReference type="Gene3D" id="3.10.20.90">
    <property type="entry name" value="Phosphatidylinositol 3-kinase Catalytic Subunit, Chain A, domain 1"/>
    <property type="match status" value="1"/>
</dbReference>
<dbReference type="RefSeq" id="XP_014146660.1">
    <property type="nucleotide sequence ID" value="XM_014291185.1"/>
</dbReference>
<reference evidence="2 3" key="1">
    <citation type="submission" date="2011-02" db="EMBL/GenBank/DDBJ databases">
        <title>The Genome Sequence of Sphaeroforma arctica JP610.</title>
        <authorList>
            <consortium name="The Broad Institute Genome Sequencing Platform"/>
            <person name="Russ C."/>
            <person name="Cuomo C."/>
            <person name="Young S.K."/>
            <person name="Zeng Q."/>
            <person name="Gargeya S."/>
            <person name="Alvarado L."/>
            <person name="Berlin A."/>
            <person name="Chapman S.B."/>
            <person name="Chen Z."/>
            <person name="Freedman E."/>
            <person name="Gellesch M."/>
            <person name="Goldberg J."/>
            <person name="Griggs A."/>
            <person name="Gujja S."/>
            <person name="Heilman E."/>
            <person name="Heiman D."/>
            <person name="Howarth C."/>
            <person name="Mehta T."/>
            <person name="Neiman D."/>
            <person name="Pearson M."/>
            <person name="Roberts A."/>
            <person name="Saif S."/>
            <person name="Shea T."/>
            <person name="Shenoy N."/>
            <person name="Sisk P."/>
            <person name="Stolte C."/>
            <person name="Sykes S."/>
            <person name="White J."/>
            <person name="Yandava C."/>
            <person name="Burger G."/>
            <person name="Gray M.W."/>
            <person name="Holland P.W.H."/>
            <person name="King N."/>
            <person name="Lang F.B.F."/>
            <person name="Roger A.J."/>
            <person name="Ruiz-Trillo I."/>
            <person name="Haas B."/>
            <person name="Nusbaum C."/>
            <person name="Birren B."/>
        </authorList>
    </citation>
    <scope>NUCLEOTIDE SEQUENCE [LARGE SCALE GENOMIC DNA]</scope>
    <source>
        <strain evidence="2 3">JP610</strain>
    </source>
</reference>
<dbReference type="PANTHER" id="PTHR46467">
    <property type="entry name" value="TETHER CONTAINING UBX DOMAIN FOR GLUT4"/>
    <property type="match status" value="1"/>
</dbReference>
<feature type="non-terminal residue" evidence="2">
    <location>
        <position position="152"/>
    </location>
</feature>
<dbReference type="Pfam" id="PF11470">
    <property type="entry name" value="TUG-UBL1"/>
    <property type="match status" value="1"/>
</dbReference>
<dbReference type="OrthoDB" id="440781at2759"/>
<gene>
    <name evidence="2" type="ORF">SARC_14682</name>
</gene>
<feature type="domain" description="TUG ubiquitin-like" evidence="1">
    <location>
        <begin position="9"/>
        <end position="71"/>
    </location>
</feature>
<protein>
    <recommendedName>
        <fullName evidence="1">TUG ubiquitin-like domain-containing protein</fullName>
    </recommendedName>
</protein>
<dbReference type="GO" id="GO:0006886">
    <property type="term" value="P:intracellular protein transport"/>
    <property type="evidence" value="ECO:0007669"/>
    <property type="project" value="TreeGrafter"/>
</dbReference>
<keyword evidence="3" id="KW-1185">Reference proteome</keyword>
<dbReference type="GeneID" id="25915186"/>
<accession>A0A0L0F9G8</accession>
<dbReference type="GO" id="GO:0012506">
    <property type="term" value="C:vesicle membrane"/>
    <property type="evidence" value="ECO:0007669"/>
    <property type="project" value="TreeGrafter"/>
</dbReference>
<evidence type="ECO:0000313" key="3">
    <source>
        <dbReference type="Proteomes" id="UP000054560"/>
    </source>
</evidence>
<dbReference type="AlphaFoldDB" id="A0A0L0F9G8"/>
<proteinExistence type="predicted"/>
<dbReference type="PANTHER" id="PTHR46467:SF1">
    <property type="entry name" value="TETHER CONTAINING UBX DOMAIN FOR GLUT4"/>
    <property type="match status" value="1"/>
</dbReference>
<evidence type="ECO:0000259" key="1">
    <source>
        <dbReference type="Pfam" id="PF11470"/>
    </source>
</evidence>
<dbReference type="InterPro" id="IPR021569">
    <property type="entry name" value="TUG-UBL1"/>
</dbReference>
<dbReference type="SUPFAM" id="SSF54236">
    <property type="entry name" value="Ubiquitin-like"/>
    <property type="match status" value="1"/>
</dbReference>
<dbReference type="EMBL" id="KQ246551">
    <property type="protein sequence ID" value="KNC72758.1"/>
    <property type="molecule type" value="Genomic_DNA"/>
</dbReference>
<dbReference type="Proteomes" id="UP000054560">
    <property type="component" value="Unassembled WGS sequence"/>
</dbReference>
<name>A0A0L0F9G8_9EUKA</name>